<comment type="caution">
    <text evidence="2">The sequence shown here is derived from an EMBL/GenBank/DDBJ whole genome shotgun (WGS) entry which is preliminary data.</text>
</comment>
<accession>A0A086CI82</accession>
<keyword evidence="1" id="KW-1133">Transmembrane helix</keyword>
<keyword evidence="1" id="KW-0812">Transmembrane</keyword>
<dbReference type="InterPro" id="IPR045781">
    <property type="entry name" value="SxtJ"/>
</dbReference>
<evidence type="ECO:0008006" key="4">
    <source>
        <dbReference type="Google" id="ProtNLM"/>
    </source>
</evidence>
<feature type="transmembrane region" description="Helical" evidence="1">
    <location>
        <begin position="39"/>
        <end position="59"/>
    </location>
</feature>
<protein>
    <recommendedName>
        <fullName evidence="4">SxtJ</fullName>
    </recommendedName>
</protein>
<keyword evidence="1" id="KW-0472">Membrane</keyword>
<feature type="transmembrane region" description="Helical" evidence="1">
    <location>
        <begin position="80"/>
        <end position="100"/>
    </location>
</feature>
<feature type="transmembrane region" description="Helical" evidence="1">
    <location>
        <begin position="12"/>
        <end position="33"/>
    </location>
</feature>
<evidence type="ECO:0000256" key="1">
    <source>
        <dbReference type="SAM" id="Phobius"/>
    </source>
</evidence>
<gene>
    <name evidence="2" type="ORF">ucyna2_00275</name>
</gene>
<sequence length="132" mass="15340">MSQKTNNKKLISFGILMGIFFILFFGSFIPILLGYSYPIVFWIIGGIFLIFSIVSPNLLAPIYEGWMLFAKVASWINSRLILGIIFFVLVTPMGFFMKIIKYDVMKRKFEFDAESYRVFSTPKNKVSMEKPY</sequence>
<dbReference type="EMBL" id="JPSP01000002">
    <property type="protein sequence ID" value="KFF41896.1"/>
    <property type="molecule type" value="Genomic_DNA"/>
</dbReference>
<dbReference type="eggNOG" id="ENOG5033122">
    <property type="taxonomic scope" value="Bacteria"/>
</dbReference>
<evidence type="ECO:0000313" key="2">
    <source>
        <dbReference type="EMBL" id="KFF41896.1"/>
    </source>
</evidence>
<proteinExistence type="predicted"/>
<name>A0A086CI82_9CHRO</name>
<dbReference type="STRING" id="1527444.ucyna2_00275"/>
<dbReference type="AlphaFoldDB" id="A0A086CI82"/>
<dbReference type="Pfam" id="PF19588">
    <property type="entry name" value="SxtJ"/>
    <property type="match status" value="1"/>
</dbReference>
<dbReference type="Proteomes" id="UP000028922">
    <property type="component" value="Unassembled WGS sequence"/>
</dbReference>
<organism evidence="2 3">
    <name type="scientific">Candidatus Atelocyanobacterium thalassa isolate SIO64986</name>
    <dbReference type="NCBI Taxonomy" id="1527444"/>
    <lineage>
        <taxon>Bacteria</taxon>
        <taxon>Bacillati</taxon>
        <taxon>Cyanobacteriota</taxon>
        <taxon>Cyanophyceae</taxon>
        <taxon>Oscillatoriophycideae</taxon>
        <taxon>Chroococcales</taxon>
        <taxon>Aphanothecaceae</taxon>
        <taxon>Candidatus Atelocyanobacterium</taxon>
        <taxon>Candidatus Atelocyanobacterium thalassae</taxon>
    </lineage>
</organism>
<reference evidence="2 3" key="1">
    <citation type="submission" date="2014-08" db="EMBL/GenBank/DDBJ databases">
        <title>Comparative genomics reveals surprising divergence of two closely related strains of uncultivated UCYN-A cyanobacteria.</title>
        <authorList>
            <person name="Bombar D."/>
            <person name="Heller P."/>
            <person name="Sanchez-Baracaldo P."/>
            <person name="Carter B.J."/>
            <person name="Zert J.P."/>
        </authorList>
    </citation>
    <scope>NUCLEOTIDE SEQUENCE [LARGE SCALE GENOMIC DNA]</scope>
</reference>
<evidence type="ECO:0000313" key="3">
    <source>
        <dbReference type="Proteomes" id="UP000028922"/>
    </source>
</evidence>